<reference evidence="2 3" key="1">
    <citation type="submission" date="2014-06" db="EMBL/GenBank/DDBJ databases">
        <title>Evolutionary Origins and Diversification of the Mycorrhizal Mutualists.</title>
        <authorList>
            <consortium name="DOE Joint Genome Institute"/>
            <consortium name="Mycorrhizal Genomics Consortium"/>
            <person name="Kohler A."/>
            <person name="Kuo A."/>
            <person name="Nagy L.G."/>
            <person name="Floudas D."/>
            <person name="Copeland A."/>
            <person name="Barry K.W."/>
            <person name="Cichocki N."/>
            <person name="Veneault-Fourrey C."/>
            <person name="LaButti K."/>
            <person name="Lindquist E.A."/>
            <person name="Lipzen A."/>
            <person name="Lundell T."/>
            <person name="Morin E."/>
            <person name="Murat C."/>
            <person name="Riley R."/>
            <person name="Ohm R."/>
            <person name="Sun H."/>
            <person name="Tunlid A."/>
            <person name="Henrissat B."/>
            <person name="Grigoriev I.V."/>
            <person name="Hibbett D.S."/>
            <person name="Martin F."/>
        </authorList>
    </citation>
    <scope>NUCLEOTIDE SEQUENCE [LARGE SCALE GENOMIC DNA]</scope>
    <source>
        <strain evidence="2 3">SS14</strain>
    </source>
</reference>
<dbReference type="Proteomes" id="UP000054279">
    <property type="component" value="Unassembled WGS sequence"/>
</dbReference>
<sequence length="109" mass="11950">MINQSTSNASLADSEISLVDSFFLLADLTGAEGEGHIESQSCSHVRPDPDNASALPPDRHPRAAIALRPFRVALYSPRLSSTTILAARIASLPTRYPLYRRRSLFLQTL</sequence>
<name>A0A0C9VU16_SPHS4</name>
<dbReference type="HOGENOM" id="CLU_2401088_0_0_1"/>
<dbReference type="AlphaFoldDB" id="A0A0C9VU16"/>
<evidence type="ECO:0000256" key="1">
    <source>
        <dbReference type="SAM" id="MobiDB-lite"/>
    </source>
</evidence>
<gene>
    <name evidence="2" type="ORF">M422DRAFT_254731</name>
</gene>
<evidence type="ECO:0000313" key="2">
    <source>
        <dbReference type="EMBL" id="KIJ42040.1"/>
    </source>
</evidence>
<organism evidence="2 3">
    <name type="scientific">Sphaerobolus stellatus (strain SS14)</name>
    <dbReference type="NCBI Taxonomy" id="990650"/>
    <lineage>
        <taxon>Eukaryota</taxon>
        <taxon>Fungi</taxon>
        <taxon>Dikarya</taxon>
        <taxon>Basidiomycota</taxon>
        <taxon>Agaricomycotina</taxon>
        <taxon>Agaricomycetes</taxon>
        <taxon>Phallomycetidae</taxon>
        <taxon>Geastrales</taxon>
        <taxon>Sphaerobolaceae</taxon>
        <taxon>Sphaerobolus</taxon>
    </lineage>
</organism>
<accession>A0A0C9VU16</accession>
<feature type="region of interest" description="Disordered" evidence="1">
    <location>
        <begin position="35"/>
        <end position="58"/>
    </location>
</feature>
<dbReference type="EMBL" id="KN837132">
    <property type="protein sequence ID" value="KIJ42040.1"/>
    <property type="molecule type" value="Genomic_DNA"/>
</dbReference>
<protein>
    <submittedName>
        <fullName evidence="2">Uncharacterized protein</fullName>
    </submittedName>
</protein>
<evidence type="ECO:0000313" key="3">
    <source>
        <dbReference type="Proteomes" id="UP000054279"/>
    </source>
</evidence>
<keyword evidence="3" id="KW-1185">Reference proteome</keyword>
<proteinExistence type="predicted"/>